<dbReference type="RefSeq" id="WP_149607537.1">
    <property type="nucleotide sequence ID" value="NZ_VTZD01000011.1"/>
</dbReference>
<dbReference type="Gene3D" id="1.10.260.40">
    <property type="entry name" value="lambda repressor-like DNA-binding domains"/>
    <property type="match status" value="1"/>
</dbReference>
<dbReference type="InterPro" id="IPR010982">
    <property type="entry name" value="Lambda_DNA-bd_dom_sf"/>
</dbReference>
<reference evidence="2 3" key="1">
    <citation type="submission" date="2019-08" db="EMBL/GenBank/DDBJ databases">
        <title>Draft genome sequence of Citrobacter portucalensis strain isolated from green turtle.</title>
        <authorList>
            <person name="Fernandes M.R."/>
            <person name="Sellera F.P."/>
            <person name="Goldeberg D.W."/>
            <person name="Costa D.C."/>
            <person name="Lincopan N."/>
        </authorList>
    </citation>
    <scope>NUCLEOTIDE SEQUENCE [LARGE SCALE GENOMIC DNA]</scope>
    <source>
        <strain evidence="2 3">TV06</strain>
    </source>
</reference>
<evidence type="ECO:0000313" key="3">
    <source>
        <dbReference type="Proteomes" id="UP000323297"/>
    </source>
</evidence>
<name>A0A5B0T4T6_9ENTR</name>
<dbReference type="EMBL" id="VTZD01000011">
    <property type="protein sequence ID" value="KAA1144499.1"/>
    <property type="molecule type" value="Genomic_DNA"/>
</dbReference>
<dbReference type="SUPFAM" id="SSF47413">
    <property type="entry name" value="lambda repressor-like DNA-binding domains"/>
    <property type="match status" value="1"/>
</dbReference>
<dbReference type="Pfam" id="PF13560">
    <property type="entry name" value="HTH_31"/>
    <property type="match status" value="1"/>
</dbReference>
<dbReference type="CDD" id="cd00093">
    <property type="entry name" value="HTH_XRE"/>
    <property type="match status" value="1"/>
</dbReference>
<dbReference type="GO" id="GO:0003677">
    <property type="term" value="F:DNA binding"/>
    <property type="evidence" value="ECO:0007669"/>
    <property type="project" value="InterPro"/>
</dbReference>
<sequence length="99" mass="11048">MLTHRLKEARIRAGLSQERLGILAGIDEATASPRMNQYERGTHAPDFSLACKFAEVLNVPACYFYTVEDDLAELMLILWSASEQKRADVIAYAKNSITA</sequence>
<proteinExistence type="predicted"/>
<comment type="caution">
    <text evidence="2">The sequence shown here is derived from an EMBL/GenBank/DDBJ whole genome shotgun (WGS) entry which is preliminary data.</text>
</comment>
<protein>
    <submittedName>
        <fullName evidence="2">Helix-turn-helix transcriptional regulator</fullName>
    </submittedName>
</protein>
<accession>A0A5B0T4T6</accession>
<evidence type="ECO:0000313" key="2">
    <source>
        <dbReference type="EMBL" id="KAA1144499.1"/>
    </source>
</evidence>
<dbReference type="SMART" id="SM00530">
    <property type="entry name" value="HTH_XRE"/>
    <property type="match status" value="1"/>
</dbReference>
<gene>
    <name evidence="2" type="ORF">D3H66_08760</name>
</gene>
<organism evidence="2 3">
    <name type="scientific">Citrobacter portucalensis</name>
    <dbReference type="NCBI Taxonomy" id="1639133"/>
    <lineage>
        <taxon>Bacteria</taxon>
        <taxon>Pseudomonadati</taxon>
        <taxon>Pseudomonadota</taxon>
        <taxon>Gammaproteobacteria</taxon>
        <taxon>Enterobacterales</taxon>
        <taxon>Enterobacteriaceae</taxon>
        <taxon>Citrobacter</taxon>
        <taxon>Citrobacter freundii complex</taxon>
    </lineage>
</organism>
<dbReference type="InterPro" id="IPR001387">
    <property type="entry name" value="Cro/C1-type_HTH"/>
</dbReference>
<dbReference type="AlphaFoldDB" id="A0A5B0T4T6"/>
<dbReference type="PROSITE" id="PS50943">
    <property type="entry name" value="HTH_CROC1"/>
    <property type="match status" value="1"/>
</dbReference>
<feature type="domain" description="HTH cro/C1-type" evidence="1">
    <location>
        <begin position="6"/>
        <end position="64"/>
    </location>
</feature>
<evidence type="ECO:0000259" key="1">
    <source>
        <dbReference type="PROSITE" id="PS50943"/>
    </source>
</evidence>
<dbReference type="Proteomes" id="UP000323297">
    <property type="component" value="Unassembled WGS sequence"/>
</dbReference>